<proteinExistence type="predicted"/>
<accession>A0ABS0HYE1</accession>
<comment type="caution">
    <text evidence="2">The sequence shown here is derived from an EMBL/GenBank/DDBJ whole genome shotgun (WGS) entry which is preliminary data.</text>
</comment>
<dbReference type="Gene3D" id="2.60.40.10">
    <property type="entry name" value="Immunoglobulins"/>
    <property type="match status" value="1"/>
</dbReference>
<evidence type="ECO:0000256" key="1">
    <source>
        <dbReference type="SAM" id="SignalP"/>
    </source>
</evidence>
<evidence type="ECO:0000313" key="2">
    <source>
        <dbReference type="EMBL" id="MBF9219723.1"/>
    </source>
</evidence>
<feature type="signal peptide" evidence="1">
    <location>
        <begin position="1"/>
        <end position="24"/>
    </location>
</feature>
<dbReference type="NCBIfam" id="TIGR04183">
    <property type="entry name" value="Por_Secre_tail"/>
    <property type="match status" value="1"/>
</dbReference>
<dbReference type="InterPro" id="IPR013783">
    <property type="entry name" value="Ig-like_fold"/>
</dbReference>
<reference evidence="2 3" key="1">
    <citation type="submission" date="2020-11" db="EMBL/GenBank/DDBJ databases">
        <authorList>
            <person name="Kim M.K."/>
        </authorList>
    </citation>
    <scope>NUCLEOTIDE SEQUENCE [LARGE SCALE GENOMIC DNA]</scope>
    <source>
        <strain evidence="2 3">BT662</strain>
    </source>
</reference>
<gene>
    <name evidence="2" type="ORF">I2H31_01295</name>
</gene>
<organism evidence="2 3">
    <name type="scientific">Hymenobacter ruricola</name>
    <dbReference type="NCBI Taxonomy" id="2791023"/>
    <lineage>
        <taxon>Bacteria</taxon>
        <taxon>Pseudomonadati</taxon>
        <taxon>Bacteroidota</taxon>
        <taxon>Cytophagia</taxon>
        <taxon>Cytophagales</taxon>
        <taxon>Hymenobacteraceae</taxon>
        <taxon>Hymenobacter</taxon>
    </lineage>
</organism>
<sequence>MHKLLRFSCLLAFVGLLFAHPAAASHMQGGDLTYASLGNNQYRVTLHVYRDCSGITLSPFTLECRSGGCNTVANITAPFVQVGPSVIGRQYCATLTGTCNATVTNTEAFTYTATVTLPPAARWTLSTAQNARPSTTNITAPGDLYFEATLSNLIAVPGTTGQPIVNSSPVASVQPAFFVPVHHLSTLSNNAFDADGDSLVYSLETPLQACNVPVTFAAYPSASTTVISTSPACFYQPLSIATYSATLPIFVDTDTVGTCPAKAGANPRFTFDARTGSISLQPGRFLNTPSSSGDDKYVAAIKISEYRRINGSYVLIGTTRRELYFMVYDCGTNLLPVVSPLLAVQSGTRTTTQALGQAIPVTAGEPVSVLVNATDRNAGQALTFTLDYNATANATLQNLGNGQARLTFTPPLNTPAGLYRVAVTAEDDACPIKGMNTQLITFRVSASAPLAARPKAAQNIAAYPNPFTDEVQFQLGTPGVQVLTISDYLGRAVATVRSQPDSSVRWQPAAELPAGLYLARSADGSQAVRLLRNATR</sequence>
<name>A0ABS0HYE1_9BACT</name>
<protein>
    <submittedName>
        <fullName evidence="2">T9SS type A sorting domain-containing protein</fullName>
    </submittedName>
</protein>
<dbReference type="InterPro" id="IPR026444">
    <property type="entry name" value="Secre_tail"/>
</dbReference>
<keyword evidence="1" id="KW-0732">Signal</keyword>
<dbReference type="RefSeq" id="WP_196291190.1">
    <property type="nucleotide sequence ID" value="NZ_JADQDM010000001.1"/>
</dbReference>
<dbReference type="EMBL" id="JADQDM010000001">
    <property type="protein sequence ID" value="MBF9219723.1"/>
    <property type="molecule type" value="Genomic_DNA"/>
</dbReference>
<dbReference type="Proteomes" id="UP000618931">
    <property type="component" value="Unassembled WGS sequence"/>
</dbReference>
<keyword evidence="3" id="KW-1185">Reference proteome</keyword>
<feature type="chain" id="PRO_5045951738" evidence="1">
    <location>
        <begin position="25"/>
        <end position="536"/>
    </location>
</feature>
<evidence type="ECO:0000313" key="3">
    <source>
        <dbReference type="Proteomes" id="UP000618931"/>
    </source>
</evidence>